<evidence type="ECO:0000256" key="3">
    <source>
        <dbReference type="ARBA" id="ARBA00022475"/>
    </source>
</evidence>
<dbReference type="PROSITE" id="PS00211">
    <property type="entry name" value="ABC_TRANSPORTER_1"/>
    <property type="match status" value="1"/>
</dbReference>
<dbReference type="InterPro" id="IPR003593">
    <property type="entry name" value="AAA+_ATPase"/>
</dbReference>
<organism evidence="7 8">
    <name type="scientific">Pelomonas caseinilytica</name>
    <dbReference type="NCBI Taxonomy" id="2906763"/>
    <lineage>
        <taxon>Bacteria</taxon>
        <taxon>Pseudomonadati</taxon>
        <taxon>Pseudomonadota</taxon>
        <taxon>Betaproteobacteria</taxon>
        <taxon>Burkholderiales</taxon>
        <taxon>Sphaerotilaceae</taxon>
        <taxon>Roseateles</taxon>
    </lineage>
</organism>
<dbReference type="RefSeq" id="WP_233394194.1">
    <property type="nucleotide sequence ID" value="NZ_JAJTWT010000010.1"/>
</dbReference>
<dbReference type="Proteomes" id="UP001201463">
    <property type="component" value="Unassembled WGS sequence"/>
</dbReference>
<accession>A0ABS8XFK5</accession>
<reference evidence="7 8" key="1">
    <citation type="submission" date="2021-12" db="EMBL/GenBank/DDBJ databases">
        <title>Genome seq of p7.</title>
        <authorList>
            <person name="Seo T."/>
        </authorList>
    </citation>
    <scope>NUCLEOTIDE SEQUENCE [LARGE SCALE GENOMIC DNA]</scope>
    <source>
        <strain evidence="7 8">P7</strain>
    </source>
</reference>
<dbReference type="PANTHER" id="PTHR42788:SF19">
    <property type="entry name" value="ALIPHATIC SULFONATES IMPORT ATP-BINDING PROTEIN SSUB 2"/>
    <property type="match status" value="1"/>
</dbReference>
<proteinExistence type="inferred from homology"/>
<protein>
    <submittedName>
        <fullName evidence="7">ATP-binding cassette domain-containing protein</fullName>
    </submittedName>
</protein>
<dbReference type="GO" id="GO:0005524">
    <property type="term" value="F:ATP binding"/>
    <property type="evidence" value="ECO:0007669"/>
    <property type="project" value="UniProtKB-KW"/>
</dbReference>
<dbReference type="PANTHER" id="PTHR42788">
    <property type="entry name" value="TAURINE IMPORT ATP-BINDING PROTEIN-RELATED"/>
    <property type="match status" value="1"/>
</dbReference>
<evidence type="ECO:0000256" key="2">
    <source>
        <dbReference type="ARBA" id="ARBA00022448"/>
    </source>
</evidence>
<evidence type="ECO:0000313" key="8">
    <source>
        <dbReference type="Proteomes" id="UP001201463"/>
    </source>
</evidence>
<dbReference type="InterPro" id="IPR050166">
    <property type="entry name" value="ABC_transporter_ATP-bind"/>
</dbReference>
<keyword evidence="3" id="KW-0472">Membrane</keyword>
<evidence type="ECO:0000259" key="6">
    <source>
        <dbReference type="PROSITE" id="PS50893"/>
    </source>
</evidence>
<dbReference type="InterPro" id="IPR027417">
    <property type="entry name" value="P-loop_NTPase"/>
</dbReference>
<keyword evidence="2" id="KW-0813">Transport</keyword>
<comment type="similarity">
    <text evidence="1">Belongs to the ABC transporter superfamily.</text>
</comment>
<dbReference type="PROSITE" id="PS50893">
    <property type="entry name" value="ABC_TRANSPORTER_2"/>
    <property type="match status" value="1"/>
</dbReference>
<feature type="domain" description="ABC transporter" evidence="6">
    <location>
        <begin position="8"/>
        <end position="238"/>
    </location>
</feature>
<evidence type="ECO:0000256" key="4">
    <source>
        <dbReference type="ARBA" id="ARBA00022741"/>
    </source>
</evidence>
<dbReference type="InterPro" id="IPR017871">
    <property type="entry name" value="ABC_transporter-like_CS"/>
</dbReference>
<dbReference type="Pfam" id="PF00005">
    <property type="entry name" value="ABC_tran"/>
    <property type="match status" value="1"/>
</dbReference>
<evidence type="ECO:0000256" key="5">
    <source>
        <dbReference type="ARBA" id="ARBA00022840"/>
    </source>
</evidence>
<comment type="caution">
    <text evidence="7">The sequence shown here is derived from an EMBL/GenBank/DDBJ whole genome shotgun (WGS) entry which is preliminary data.</text>
</comment>
<name>A0ABS8XFK5_9BURK</name>
<keyword evidence="3" id="KW-1003">Cell membrane</keyword>
<dbReference type="SUPFAM" id="SSF52540">
    <property type="entry name" value="P-loop containing nucleoside triphosphate hydrolases"/>
    <property type="match status" value="1"/>
</dbReference>
<dbReference type="Gene3D" id="3.40.50.300">
    <property type="entry name" value="P-loop containing nucleotide triphosphate hydrolases"/>
    <property type="match status" value="1"/>
</dbReference>
<dbReference type="SMART" id="SM00382">
    <property type="entry name" value="AAA"/>
    <property type="match status" value="1"/>
</dbReference>
<dbReference type="EMBL" id="JAJTWT010000010">
    <property type="protein sequence ID" value="MCE4539672.1"/>
    <property type="molecule type" value="Genomic_DNA"/>
</dbReference>
<sequence length="257" mass="27252">MTAPVLAVQGLRVGHAGSAQPLIDGLDLRLQPGEIVALLGASGCGKSSLLRVLAGLERPWAGEIRYQGEPLVRPHPRAGLLFQRPGLLPWLHCAANVGFGLGFKRQPALTRAERQVRVARALAHVGLTDAAHRFPAQLSGGMAQRVALARALAREPLLLLADEPFSALDAITREEMQALLRRLVHASNTATLIVTHDVDEALALADRILLLGRPSLTAPARLLQAWGPKAPALREPILQALRAATPSTAGLPATALT</sequence>
<keyword evidence="8" id="KW-1185">Reference proteome</keyword>
<keyword evidence="4" id="KW-0547">Nucleotide-binding</keyword>
<evidence type="ECO:0000313" key="7">
    <source>
        <dbReference type="EMBL" id="MCE4539672.1"/>
    </source>
</evidence>
<evidence type="ECO:0000256" key="1">
    <source>
        <dbReference type="ARBA" id="ARBA00005417"/>
    </source>
</evidence>
<dbReference type="InterPro" id="IPR003439">
    <property type="entry name" value="ABC_transporter-like_ATP-bd"/>
</dbReference>
<keyword evidence="5 7" id="KW-0067">ATP-binding</keyword>
<gene>
    <name evidence="7" type="ORF">LXT12_20680</name>
</gene>